<dbReference type="EMBL" id="STFF01000001">
    <property type="protein sequence ID" value="THU41472.1"/>
    <property type="molecule type" value="Genomic_DNA"/>
</dbReference>
<evidence type="ECO:0000313" key="2">
    <source>
        <dbReference type="Proteomes" id="UP000306918"/>
    </source>
</evidence>
<dbReference type="OrthoDB" id="1117699at2"/>
<dbReference type="AlphaFoldDB" id="A0A4S8I4G0"/>
<protein>
    <submittedName>
        <fullName evidence="1">Uncharacterized protein</fullName>
    </submittedName>
</protein>
<gene>
    <name evidence="1" type="ORF">FAM09_05025</name>
</gene>
<evidence type="ECO:0000313" key="1">
    <source>
        <dbReference type="EMBL" id="THU41472.1"/>
    </source>
</evidence>
<dbReference type="RefSeq" id="WP_136575962.1">
    <property type="nucleotide sequence ID" value="NZ_STFF01000001.1"/>
</dbReference>
<comment type="caution">
    <text evidence="1">The sequence shown here is derived from an EMBL/GenBank/DDBJ whole genome shotgun (WGS) entry which is preliminary data.</text>
</comment>
<keyword evidence="2" id="KW-1185">Reference proteome</keyword>
<accession>A0A4S8I4G0</accession>
<dbReference type="Proteomes" id="UP000306918">
    <property type="component" value="Unassembled WGS sequence"/>
</dbReference>
<reference evidence="1 2" key="1">
    <citation type="submission" date="2019-04" db="EMBL/GenBank/DDBJ databases">
        <title>Niastella caeni sp. nov., isolated from activated sludge.</title>
        <authorList>
            <person name="Sheng M."/>
        </authorList>
    </citation>
    <scope>NUCLEOTIDE SEQUENCE [LARGE SCALE GENOMIC DNA]</scope>
    <source>
        <strain evidence="1 2">HX-2-15</strain>
    </source>
</reference>
<name>A0A4S8I4G0_9BACT</name>
<organism evidence="1 2">
    <name type="scientific">Niastella caeni</name>
    <dbReference type="NCBI Taxonomy" id="2569763"/>
    <lineage>
        <taxon>Bacteria</taxon>
        <taxon>Pseudomonadati</taxon>
        <taxon>Bacteroidota</taxon>
        <taxon>Chitinophagia</taxon>
        <taxon>Chitinophagales</taxon>
        <taxon>Chitinophagaceae</taxon>
        <taxon>Niastella</taxon>
    </lineage>
</organism>
<sequence>MVAIDVDNFAATTTAPADMLGNASYNLSGSAKLALFNGKSELYFIKPLNLATSTSLKASEMIKNSFTQDLATPKAIENYTLLVRTILLSLQNWQYKTQKFLPSIPIRALIIAQN</sequence>
<proteinExistence type="predicted"/>